<reference evidence="2" key="1">
    <citation type="submission" date="2023-07" db="EMBL/GenBank/DDBJ databases">
        <title>Genomic Encyclopedia of Type Strains, Phase IV (KMG-IV): sequencing the most valuable type-strain genomes for metagenomic binning, comparative biology and taxonomic classification.</title>
        <authorList>
            <person name="Goeker M."/>
        </authorList>
    </citation>
    <scope>NUCLEOTIDE SEQUENCE</scope>
    <source>
        <strain evidence="2">DSM 21202</strain>
    </source>
</reference>
<evidence type="ECO:0000313" key="3">
    <source>
        <dbReference type="Proteomes" id="UP001229244"/>
    </source>
</evidence>
<dbReference type="Proteomes" id="UP001229244">
    <property type="component" value="Unassembled WGS sequence"/>
</dbReference>
<sequence>MSDNQFEVPEQLRTYAEQSVTQARKAIEDFMKVAQTTVSSVEGSTQQMQAGATDMNKKMLSYAEENISAAFDFAEKMARAKDMEEIMKLQSDFMTARMSAFGEQTREIGDSAAKAASDVGKAANS</sequence>
<accession>A0AAE3VS93</accession>
<organism evidence="2 3">
    <name type="scientific">Amorphus orientalis</name>
    <dbReference type="NCBI Taxonomy" id="649198"/>
    <lineage>
        <taxon>Bacteria</taxon>
        <taxon>Pseudomonadati</taxon>
        <taxon>Pseudomonadota</taxon>
        <taxon>Alphaproteobacteria</taxon>
        <taxon>Hyphomicrobiales</taxon>
        <taxon>Amorphaceae</taxon>
        <taxon>Amorphus</taxon>
    </lineage>
</organism>
<dbReference type="RefSeq" id="WP_306886912.1">
    <property type="nucleotide sequence ID" value="NZ_JAUSUL010000004.1"/>
</dbReference>
<dbReference type="InterPro" id="IPR018968">
    <property type="entry name" value="Phasin"/>
</dbReference>
<dbReference type="InterPro" id="IPR010234">
    <property type="entry name" value="Phasin_subfam-2"/>
</dbReference>
<name>A0AAE3VS93_9HYPH</name>
<dbReference type="NCBIfam" id="TIGR01985">
    <property type="entry name" value="phasin_2"/>
    <property type="match status" value="1"/>
</dbReference>
<gene>
    <name evidence="2" type="ORF">J2S73_003490</name>
</gene>
<dbReference type="EMBL" id="JAUSUL010000004">
    <property type="protein sequence ID" value="MDQ0317013.1"/>
    <property type="molecule type" value="Genomic_DNA"/>
</dbReference>
<dbReference type="Pfam" id="PF09361">
    <property type="entry name" value="Phasin_2"/>
    <property type="match status" value="1"/>
</dbReference>
<evidence type="ECO:0000313" key="2">
    <source>
        <dbReference type="EMBL" id="MDQ0317013.1"/>
    </source>
</evidence>
<comment type="caution">
    <text evidence="2">The sequence shown here is derived from an EMBL/GenBank/DDBJ whole genome shotgun (WGS) entry which is preliminary data.</text>
</comment>
<evidence type="ECO:0000259" key="1">
    <source>
        <dbReference type="Pfam" id="PF09361"/>
    </source>
</evidence>
<proteinExistence type="predicted"/>
<dbReference type="AlphaFoldDB" id="A0AAE3VS93"/>
<keyword evidence="3" id="KW-1185">Reference proteome</keyword>
<feature type="domain" description="Phasin" evidence="1">
    <location>
        <begin position="28"/>
        <end position="124"/>
    </location>
</feature>
<protein>
    <submittedName>
        <fullName evidence="2">Phasin</fullName>
    </submittedName>
</protein>